<evidence type="ECO:0000256" key="8">
    <source>
        <dbReference type="PIRNR" id="PIRNR003107"/>
    </source>
</evidence>
<reference evidence="10 11" key="1">
    <citation type="submission" date="2022-12" db="EMBL/GenBank/DDBJ databases">
        <title>Metagenome assembled genome from gulf of manar.</title>
        <authorList>
            <person name="Kohli P."/>
            <person name="Pk S."/>
            <person name="Venkata Ramana C."/>
            <person name="Sasikala C."/>
        </authorList>
    </citation>
    <scope>NUCLEOTIDE SEQUENCE [LARGE SCALE GENOMIC DNA]</scope>
    <source>
        <strain evidence="10">JB008</strain>
    </source>
</reference>
<evidence type="ECO:0000256" key="5">
    <source>
        <dbReference type="ARBA" id="ARBA00022490"/>
    </source>
</evidence>
<dbReference type="GO" id="GO:0030643">
    <property type="term" value="P:intracellular phosphate ion homeostasis"/>
    <property type="evidence" value="ECO:0007669"/>
    <property type="project" value="InterPro"/>
</dbReference>
<evidence type="ECO:0000256" key="7">
    <source>
        <dbReference type="ARBA" id="ARBA00056181"/>
    </source>
</evidence>
<comment type="subunit">
    <text evidence="3 8">Homodimer.</text>
</comment>
<dbReference type="FunFam" id="1.20.58.220:FF:000004">
    <property type="entry name" value="Phosphate-specific transport system accessory protein PhoU"/>
    <property type="match status" value="1"/>
</dbReference>
<comment type="caution">
    <text evidence="10">The sequence shown here is derived from an EMBL/GenBank/DDBJ whole genome shotgun (WGS) entry which is preliminary data.</text>
</comment>
<comment type="similarity">
    <text evidence="2 8">Belongs to the PhoU family.</text>
</comment>
<evidence type="ECO:0000256" key="3">
    <source>
        <dbReference type="ARBA" id="ARBA00011738"/>
    </source>
</evidence>
<dbReference type="Gene3D" id="1.20.58.220">
    <property type="entry name" value="Phosphate transport system protein phou homolog 2, domain 2"/>
    <property type="match status" value="1"/>
</dbReference>
<keyword evidence="6 8" id="KW-0592">Phosphate transport</keyword>
<accession>A0AAJ1MHY1</accession>
<evidence type="ECO:0000256" key="2">
    <source>
        <dbReference type="ARBA" id="ARBA00008107"/>
    </source>
</evidence>
<dbReference type="NCBIfam" id="TIGR02135">
    <property type="entry name" value="phoU_full"/>
    <property type="match status" value="1"/>
</dbReference>
<evidence type="ECO:0000256" key="6">
    <source>
        <dbReference type="ARBA" id="ARBA00022592"/>
    </source>
</evidence>
<proteinExistence type="inferred from homology"/>
<feature type="domain" description="PhoU" evidence="9">
    <location>
        <begin position="20"/>
        <end position="106"/>
    </location>
</feature>
<dbReference type="GO" id="GO:0045936">
    <property type="term" value="P:negative regulation of phosphate metabolic process"/>
    <property type="evidence" value="ECO:0007669"/>
    <property type="project" value="InterPro"/>
</dbReference>
<dbReference type="AlphaFoldDB" id="A0AAJ1MHY1"/>
<dbReference type="GO" id="GO:0006817">
    <property type="term" value="P:phosphate ion transport"/>
    <property type="evidence" value="ECO:0007669"/>
    <property type="project" value="UniProtKB-KW"/>
</dbReference>
<protein>
    <recommendedName>
        <fullName evidence="8">Phosphate-specific transport system accessory protein PhoU</fullName>
    </recommendedName>
</protein>
<evidence type="ECO:0000313" key="10">
    <source>
        <dbReference type="EMBL" id="MDC7225753.1"/>
    </source>
</evidence>
<evidence type="ECO:0000256" key="1">
    <source>
        <dbReference type="ARBA" id="ARBA00004496"/>
    </source>
</evidence>
<dbReference type="InterPro" id="IPR038078">
    <property type="entry name" value="PhoU-like_sf"/>
</dbReference>
<dbReference type="Proteomes" id="UP001221217">
    <property type="component" value="Unassembled WGS sequence"/>
</dbReference>
<dbReference type="GO" id="GO:0005737">
    <property type="term" value="C:cytoplasm"/>
    <property type="evidence" value="ECO:0007669"/>
    <property type="project" value="UniProtKB-SubCell"/>
</dbReference>
<evidence type="ECO:0000313" key="11">
    <source>
        <dbReference type="Proteomes" id="UP001221217"/>
    </source>
</evidence>
<dbReference type="SUPFAM" id="SSF109755">
    <property type="entry name" value="PhoU-like"/>
    <property type="match status" value="1"/>
</dbReference>
<dbReference type="PANTHER" id="PTHR42930">
    <property type="entry name" value="PHOSPHATE-SPECIFIC TRANSPORT SYSTEM ACCESSORY PROTEIN PHOU"/>
    <property type="match status" value="1"/>
</dbReference>
<comment type="function">
    <text evidence="7 8">Plays a role in the regulation of phosphate uptake.</text>
</comment>
<keyword evidence="5 8" id="KW-0963">Cytoplasm</keyword>
<feature type="domain" description="PhoU" evidence="9">
    <location>
        <begin position="124"/>
        <end position="209"/>
    </location>
</feature>
<sequence>MQTKSRIHFSNMMKELNEQILKMGIYVEEAMKKAVAALRDQNIELAEEVIKEDDRINEFELELFDKVSILLATEQPVATDLRHLTGAIRIISDLERAGDYAVHIAKGAKRLAGETYITPLQQIPEAADMARQMLKDALTAFVNSDEELAREVASRDDVLDKLHKKLIKKMLKYMNKDSEAEIEQAANLMFLARYLERLGDHITNVCEWVIYSKTGKHPEL</sequence>
<evidence type="ECO:0000259" key="9">
    <source>
        <dbReference type="Pfam" id="PF01895"/>
    </source>
</evidence>
<dbReference type="PANTHER" id="PTHR42930:SF3">
    <property type="entry name" value="PHOSPHATE-SPECIFIC TRANSPORT SYSTEM ACCESSORY PROTEIN PHOU"/>
    <property type="match status" value="1"/>
</dbReference>
<comment type="subcellular location">
    <subcellularLocation>
        <location evidence="1 8">Cytoplasm</location>
    </subcellularLocation>
</comment>
<gene>
    <name evidence="10" type="primary">phoU</name>
    <name evidence="10" type="ORF">PQJ61_03190</name>
</gene>
<name>A0AAJ1MHY1_9SPIO</name>
<dbReference type="EMBL" id="JAQQAL010000009">
    <property type="protein sequence ID" value="MDC7225753.1"/>
    <property type="molecule type" value="Genomic_DNA"/>
</dbReference>
<dbReference type="InterPro" id="IPR028366">
    <property type="entry name" value="PhoU"/>
</dbReference>
<keyword evidence="4 8" id="KW-0813">Transport</keyword>
<dbReference type="InterPro" id="IPR026022">
    <property type="entry name" value="PhoU_dom"/>
</dbReference>
<dbReference type="Pfam" id="PF01895">
    <property type="entry name" value="PhoU"/>
    <property type="match status" value="2"/>
</dbReference>
<evidence type="ECO:0000256" key="4">
    <source>
        <dbReference type="ARBA" id="ARBA00022448"/>
    </source>
</evidence>
<organism evidence="10 11">
    <name type="scientific">Candidatus Thalassospirochaeta sargassi</name>
    <dbReference type="NCBI Taxonomy" id="3119039"/>
    <lineage>
        <taxon>Bacteria</taxon>
        <taxon>Pseudomonadati</taxon>
        <taxon>Spirochaetota</taxon>
        <taxon>Spirochaetia</taxon>
        <taxon>Spirochaetales</taxon>
        <taxon>Spirochaetaceae</taxon>
        <taxon>Candidatus Thalassospirochaeta</taxon>
    </lineage>
</organism>
<dbReference type="PIRSF" id="PIRSF003107">
    <property type="entry name" value="PhoU"/>
    <property type="match status" value="1"/>
</dbReference>